<dbReference type="GO" id="GO:0006355">
    <property type="term" value="P:regulation of DNA-templated transcription"/>
    <property type="evidence" value="ECO:0007669"/>
    <property type="project" value="TreeGrafter"/>
</dbReference>
<dbReference type="GO" id="GO:0034647">
    <property type="term" value="F:histone H3K4me/H3K4me2/H3K4me3 demethylase activity"/>
    <property type="evidence" value="ECO:0007669"/>
    <property type="project" value="TreeGrafter"/>
</dbReference>
<name>A0A3S4C2J0_9PEZI</name>
<evidence type="ECO:0000256" key="2">
    <source>
        <dbReference type="ARBA" id="ARBA00023004"/>
    </source>
</evidence>
<evidence type="ECO:0000256" key="1">
    <source>
        <dbReference type="ARBA" id="ARBA00022723"/>
    </source>
</evidence>
<sequence>MDALQLKVDSIRGEVGEISSALRAYLDHGIASGRKVQPPKTKAGRDLLQHLLGRLDQASTGLADVHNRVSHTSQSPPAIYGPGTPPSIHPVAGAQQIAAAATEPAGRPIAQTDSASREDPPSSVPAAADTEPEPEPSTHGPEAPSAAIASRVLAPQDAREIRLSNGSVYQAPLLSEHAAPLFDCTYQDIRVLNEELFELYSSHPVVRDRGYFKLQVRDLPPLNVQKVARPTKDHATSFTYKADHLGLVKVDTGKRFKFAPPNLPLPVSAKTDWSLQEQQYLWNSSAADPPKGTWPYIIGNPLFDDVELSPGEKLRRRGRTILEGINTQYVYFNLTGKTLTTMHREDAHVRSENLLRSGQHKFWCFVKPAHSRKLEERLAYEYPEMRRCSQAVRHLSRHIPPAKLDEWGIEYTLDYCVPGQAVVTEPGTYHQVLNLGPNYAIAINMEYNSSPDMPLDYRFCDKHCPDKFAMPIVLGGFELVKTADDTLHSHPELHTFLSRLLKMQAATFVGAATADSGDDSAEVSMNRLLQLLKWAETERHRLHDYLREGRCWRTICGGYDGLLCLLPPDLDCFDLALFKDDLAAFHSELNTEFVLRLCAVGSALQKSIWECLELPEFIWESTTTTWLPEDDIAPLLAPFRLLKSNFFDENSGFAWPRPPRWPWAWPVDPSVVMPGDRPCNFCTRKSCRCIEITVPQVPRISDDGSKGPGIRSLGTHRANEVLGELVGELVPLGARAGDWTMALRRPDLDDEAVAEIYPRRMGNWVRKVNHSANPSAAFRMMKISGRWRQMLVAIRDIGDGEEITAKYGKGFFKRQPYSVVEGLH</sequence>
<dbReference type="Proteomes" id="UP000289323">
    <property type="component" value="Unassembled WGS sequence"/>
</dbReference>
<dbReference type="InterPro" id="IPR003347">
    <property type="entry name" value="JmjC_dom"/>
</dbReference>
<dbReference type="InterPro" id="IPR046341">
    <property type="entry name" value="SET_dom_sf"/>
</dbReference>
<accession>A0A3S4C2J0</accession>
<proteinExistence type="predicted"/>
<dbReference type="SMART" id="SM00558">
    <property type="entry name" value="JmjC"/>
    <property type="match status" value="1"/>
</dbReference>
<dbReference type="AlphaFoldDB" id="A0A3S4C2J0"/>
<dbReference type="PANTHER" id="PTHR10694">
    <property type="entry name" value="LYSINE-SPECIFIC DEMETHYLASE"/>
    <property type="match status" value="1"/>
</dbReference>
<dbReference type="PROSITE" id="PS51184">
    <property type="entry name" value="JMJC"/>
    <property type="match status" value="1"/>
</dbReference>
<keyword evidence="2" id="KW-0408">Iron</keyword>
<evidence type="ECO:0000313" key="6">
    <source>
        <dbReference type="EMBL" id="SPQ19721.1"/>
    </source>
</evidence>
<dbReference type="Gene3D" id="2.170.270.10">
    <property type="entry name" value="SET domain"/>
    <property type="match status" value="1"/>
</dbReference>
<feature type="domain" description="SET" evidence="4">
    <location>
        <begin position="679"/>
        <end position="808"/>
    </location>
</feature>
<dbReference type="GO" id="GO:0005634">
    <property type="term" value="C:nucleus"/>
    <property type="evidence" value="ECO:0007669"/>
    <property type="project" value="TreeGrafter"/>
</dbReference>
<dbReference type="SUPFAM" id="SSF51197">
    <property type="entry name" value="Clavaminate synthase-like"/>
    <property type="match status" value="1"/>
</dbReference>
<evidence type="ECO:0000259" key="5">
    <source>
        <dbReference type="PROSITE" id="PS51184"/>
    </source>
</evidence>
<dbReference type="InterPro" id="IPR001214">
    <property type="entry name" value="SET_dom"/>
</dbReference>
<reference evidence="6 7" key="1">
    <citation type="submission" date="2018-04" db="EMBL/GenBank/DDBJ databases">
        <authorList>
            <person name="Huttner S."/>
            <person name="Dainat J."/>
        </authorList>
    </citation>
    <scope>NUCLEOTIDE SEQUENCE [LARGE SCALE GENOMIC DNA]</scope>
</reference>
<feature type="region of interest" description="Disordered" evidence="3">
    <location>
        <begin position="94"/>
        <end position="146"/>
    </location>
</feature>
<dbReference type="PANTHER" id="PTHR10694:SF33">
    <property type="entry name" value="LYSINE-SPECIFIC DEMETHYLASE 5"/>
    <property type="match status" value="1"/>
</dbReference>
<dbReference type="GO" id="GO:0046872">
    <property type="term" value="F:metal ion binding"/>
    <property type="evidence" value="ECO:0007669"/>
    <property type="project" value="UniProtKB-KW"/>
</dbReference>
<evidence type="ECO:0000313" key="7">
    <source>
        <dbReference type="Proteomes" id="UP000289323"/>
    </source>
</evidence>
<dbReference type="PROSITE" id="PS50280">
    <property type="entry name" value="SET"/>
    <property type="match status" value="1"/>
</dbReference>
<dbReference type="SMART" id="SM00317">
    <property type="entry name" value="SET"/>
    <property type="match status" value="1"/>
</dbReference>
<keyword evidence="1" id="KW-0479">Metal-binding</keyword>
<dbReference type="Gene3D" id="2.60.120.650">
    <property type="entry name" value="Cupin"/>
    <property type="match status" value="1"/>
</dbReference>
<organism evidence="6 7">
    <name type="scientific">Thermothielavioides terrestris</name>
    <dbReference type="NCBI Taxonomy" id="2587410"/>
    <lineage>
        <taxon>Eukaryota</taxon>
        <taxon>Fungi</taxon>
        <taxon>Dikarya</taxon>
        <taxon>Ascomycota</taxon>
        <taxon>Pezizomycotina</taxon>
        <taxon>Sordariomycetes</taxon>
        <taxon>Sordariomycetidae</taxon>
        <taxon>Sordariales</taxon>
        <taxon>Chaetomiaceae</taxon>
        <taxon>Thermothielavioides</taxon>
    </lineage>
</organism>
<dbReference type="EMBL" id="OUUZ01000001">
    <property type="protein sequence ID" value="SPQ19721.1"/>
    <property type="molecule type" value="Genomic_DNA"/>
</dbReference>
<gene>
    <name evidence="6" type="ORF">TT172_LOCUS2140</name>
</gene>
<dbReference type="GO" id="GO:0000785">
    <property type="term" value="C:chromatin"/>
    <property type="evidence" value="ECO:0007669"/>
    <property type="project" value="TreeGrafter"/>
</dbReference>
<feature type="domain" description="JmjC" evidence="5">
    <location>
        <begin position="298"/>
        <end position="464"/>
    </location>
</feature>
<dbReference type="Pfam" id="PF02373">
    <property type="entry name" value="JmjC"/>
    <property type="match status" value="1"/>
</dbReference>
<evidence type="ECO:0000259" key="4">
    <source>
        <dbReference type="PROSITE" id="PS50280"/>
    </source>
</evidence>
<dbReference type="Pfam" id="PF00856">
    <property type="entry name" value="SET"/>
    <property type="match status" value="1"/>
</dbReference>
<dbReference type="SUPFAM" id="SSF82199">
    <property type="entry name" value="SET domain"/>
    <property type="match status" value="1"/>
</dbReference>
<evidence type="ECO:0000256" key="3">
    <source>
        <dbReference type="SAM" id="MobiDB-lite"/>
    </source>
</evidence>
<protein>
    <submittedName>
        <fullName evidence="6">C4a658fe-e51e-4b37-b699-4fd8285de3a4</fullName>
    </submittedName>
</protein>